<name>A0A6A6GIV2_9PEZI</name>
<dbReference type="Proteomes" id="UP000799538">
    <property type="component" value="Unassembled WGS sequence"/>
</dbReference>
<organism evidence="1 2">
    <name type="scientific">Elsinoe ampelina</name>
    <dbReference type="NCBI Taxonomy" id="302913"/>
    <lineage>
        <taxon>Eukaryota</taxon>
        <taxon>Fungi</taxon>
        <taxon>Dikarya</taxon>
        <taxon>Ascomycota</taxon>
        <taxon>Pezizomycotina</taxon>
        <taxon>Dothideomycetes</taxon>
        <taxon>Dothideomycetidae</taxon>
        <taxon>Myriangiales</taxon>
        <taxon>Elsinoaceae</taxon>
        <taxon>Elsinoe</taxon>
    </lineage>
</organism>
<dbReference type="AlphaFoldDB" id="A0A6A6GIV2"/>
<keyword evidence="2" id="KW-1185">Reference proteome</keyword>
<evidence type="ECO:0000313" key="1">
    <source>
        <dbReference type="EMBL" id="KAF2225383.1"/>
    </source>
</evidence>
<reference evidence="2" key="1">
    <citation type="journal article" date="2020" name="Stud. Mycol.">
        <title>101 Dothideomycetes genomes: A test case for predicting lifestyles and emergence of pathogens.</title>
        <authorList>
            <person name="Haridas S."/>
            <person name="Albert R."/>
            <person name="Binder M."/>
            <person name="Bloem J."/>
            <person name="LaButti K."/>
            <person name="Salamov A."/>
            <person name="Andreopoulos B."/>
            <person name="Baker S."/>
            <person name="Barry K."/>
            <person name="Bills G."/>
            <person name="Bluhm B."/>
            <person name="Cannon C."/>
            <person name="Castanera R."/>
            <person name="Culley D."/>
            <person name="Daum C."/>
            <person name="Ezra D."/>
            <person name="Gonzalez J."/>
            <person name="Henrissat B."/>
            <person name="Kuo A."/>
            <person name="Liang C."/>
            <person name="Lipzen A."/>
            <person name="Lutzoni F."/>
            <person name="Magnuson J."/>
            <person name="Mondo S."/>
            <person name="Nolan M."/>
            <person name="Ohm R."/>
            <person name="Pangilinan J."/>
            <person name="Park H.-J."/>
            <person name="Ramirez L."/>
            <person name="Alfaro M."/>
            <person name="Sun H."/>
            <person name="Tritt A."/>
            <person name="Yoshinaga Y."/>
            <person name="Zwiers L.-H."/>
            <person name="Turgeon B."/>
            <person name="Goodwin S."/>
            <person name="Spatafora J."/>
            <person name="Crous P."/>
            <person name="Grigoriev I."/>
        </authorList>
    </citation>
    <scope>NUCLEOTIDE SEQUENCE [LARGE SCALE GENOMIC DNA]</scope>
    <source>
        <strain evidence="2">CECT 20119</strain>
    </source>
</reference>
<proteinExistence type="predicted"/>
<sequence>MVAWIDSPGNWGYTATKYGLRGFMRTARRNPHEQVDRGVEFGEQIDRAACMMRIATDRSINGRSLMITPRSIAKAGFIDSDREDYKDTAEDAYLRKTQASQLVIIED</sequence>
<accession>A0A6A6GIV2</accession>
<gene>
    <name evidence="1" type="ORF">BDZ85DRAFT_272236</name>
</gene>
<dbReference type="EMBL" id="ML992503">
    <property type="protein sequence ID" value="KAF2225383.1"/>
    <property type="molecule type" value="Genomic_DNA"/>
</dbReference>
<protein>
    <submittedName>
        <fullName evidence="1">Uncharacterized protein</fullName>
    </submittedName>
</protein>
<dbReference type="OrthoDB" id="5371740at2759"/>
<evidence type="ECO:0000313" key="2">
    <source>
        <dbReference type="Proteomes" id="UP000799538"/>
    </source>
</evidence>